<accession>A0A0L6UAE7</accession>
<evidence type="ECO:0000259" key="1">
    <source>
        <dbReference type="Pfam" id="PF07727"/>
    </source>
</evidence>
<comment type="caution">
    <text evidence="2">The sequence shown here is derived from an EMBL/GenBank/DDBJ whole genome shotgun (WGS) entry which is preliminary data.</text>
</comment>
<reference evidence="2 3" key="1">
    <citation type="submission" date="2015-08" db="EMBL/GenBank/DDBJ databases">
        <title>Next Generation Sequencing and Analysis of the Genome of Puccinia sorghi L Schw, the Causal Agent of Maize Common Rust.</title>
        <authorList>
            <person name="Rochi L."/>
            <person name="Burguener G."/>
            <person name="Darino M."/>
            <person name="Turjanski A."/>
            <person name="Kreff E."/>
            <person name="Dieguez M.J."/>
            <person name="Sacco F."/>
        </authorList>
    </citation>
    <scope>NUCLEOTIDE SEQUENCE [LARGE SCALE GENOMIC DNA]</scope>
    <source>
        <strain evidence="2 3">RO10H11247</strain>
    </source>
</reference>
<dbReference type="InterPro" id="IPR013103">
    <property type="entry name" value="RVT_2"/>
</dbReference>
<dbReference type="Pfam" id="PF07727">
    <property type="entry name" value="RVT_2"/>
    <property type="match status" value="1"/>
</dbReference>
<organism evidence="2 3">
    <name type="scientific">Puccinia sorghi</name>
    <dbReference type="NCBI Taxonomy" id="27349"/>
    <lineage>
        <taxon>Eukaryota</taxon>
        <taxon>Fungi</taxon>
        <taxon>Dikarya</taxon>
        <taxon>Basidiomycota</taxon>
        <taxon>Pucciniomycotina</taxon>
        <taxon>Pucciniomycetes</taxon>
        <taxon>Pucciniales</taxon>
        <taxon>Pucciniaceae</taxon>
        <taxon>Puccinia</taxon>
    </lineage>
</organism>
<gene>
    <name evidence="2" type="ORF">VP01_885g4</name>
</gene>
<dbReference type="PANTHER" id="PTHR11439">
    <property type="entry name" value="GAG-POL-RELATED RETROTRANSPOSON"/>
    <property type="match status" value="1"/>
</dbReference>
<name>A0A0L6UAE7_9BASI</name>
<proteinExistence type="predicted"/>
<dbReference type="EMBL" id="LAVV01014448">
    <property type="protein sequence ID" value="KNZ44760.1"/>
    <property type="molecule type" value="Genomic_DNA"/>
</dbReference>
<protein>
    <recommendedName>
        <fullName evidence="1">Reverse transcriptase Ty1/copia-type domain-containing protein</fullName>
    </recommendedName>
</protein>
<sequence>MAAPTTSNDHSFNYVCILLTVAARNNWPVFHFNVENGAGSHLDCPIDEEIYIEPPEGFPSEPGKVLKLNKPILGTAAAARCWWKLLKSLSAFGYKGTNFNHSVYTLRKGEETIVMWVDAGDGIATASSERSLRTLESLISKCMQVDWNMQFPPILDVDVRKVSGGYSLSQHALVNEILREQWDGTNTEQAPLPENYVPSTLGQSSEKPASEYLSIMKRLVGLATKTRPDLLYSVVILARFSQNPTMEHWNYLTHLIRYLARSRKRTLNLIPTGSGSQALDCYSDATWAGSFLPTNHGFLVRLYECPVLWASRRLPEVPMSPSEAEWMALSHSIKQALWIRDLIKSVIGTDFKIRLNCDKDAAGKVLNADTPTSRMEEFNHPTIHAGHAFISWISDTDQVASILTQPLSENSHAILSQKILGGSIAK</sequence>
<dbReference type="VEuPathDB" id="FungiDB:VP01_885g4"/>
<dbReference type="Proteomes" id="UP000037035">
    <property type="component" value="Unassembled WGS sequence"/>
</dbReference>
<evidence type="ECO:0000313" key="2">
    <source>
        <dbReference type="EMBL" id="KNZ44760.1"/>
    </source>
</evidence>
<dbReference type="PANTHER" id="PTHR11439:SF467">
    <property type="entry name" value="INTEGRASE CATALYTIC DOMAIN-CONTAINING PROTEIN"/>
    <property type="match status" value="1"/>
</dbReference>
<evidence type="ECO:0000313" key="3">
    <source>
        <dbReference type="Proteomes" id="UP000037035"/>
    </source>
</evidence>
<keyword evidence="3" id="KW-1185">Reference proteome</keyword>
<dbReference type="STRING" id="27349.A0A0L6UAE7"/>
<feature type="domain" description="Reverse transcriptase Ty1/copia-type" evidence="1">
    <location>
        <begin position="12"/>
        <end position="181"/>
    </location>
</feature>
<dbReference type="CDD" id="cd09272">
    <property type="entry name" value="RNase_HI_RT_Ty1"/>
    <property type="match status" value="1"/>
</dbReference>
<dbReference type="OrthoDB" id="7691805at2759"/>
<dbReference type="AlphaFoldDB" id="A0A0L6UAE7"/>